<dbReference type="CDD" id="cd14744">
    <property type="entry name" value="PAAR_CT_2"/>
    <property type="match status" value="1"/>
</dbReference>
<reference evidence="1" key="1">
    <citation type="submission" date="2023-07" db="EMBL/GenBank/DDBJ databases">
        <title>A collection of bacterial strains from the Burkholderia cepacia Research Laboratory and Repository.</title>
        <authorList>
            <person name="Lipuma J."/>
            <person name="Spilker T."/>
            <person name="Caverly L."/>
        </authorList>
    </citation>
    <scope>NUCLEOTIDE SEQUENCE</scope>
    <source>
        <strain evidence="1">AU44268</strain>
    </source>
</reference>
<dbReference type="AlphaFoldDB" id="A0AAW7SUF0"/>
<comment type="caution">
    <text evidence="1">The sequence shown here is derived from an EMBL/GenBank/DDBJ whole genome shotgun (WGS) entry which is preliminary data.</text>
</comment>
<gene>
    <name evidence="1" type="ORF">QZM33_06455</name>
</gene>
<evidence type="ECO:0000313" key="2">
    <source>
        <dbReference type="Proteomes" id="UP001171620"/>
    </source>
</evidence>
<dbReference type="Gene3D" id="2.60.200.60">
    <property type="match status" value="1"/>
</dbReference>
<accession>A0AAW7SUF0</accession>
<name>A0AAW7SUF0_BURVI</name>
<dbReference type="Proteomes" id="UP001171620">
    <property type="component" value="Unassembled WGS sequence"/>
</dbReference>
<dbReference type="Pfam" id="PF05488">
    <property type="entry name" value="PAAR_motif"/>
    <property type="match status" value="1"/>
</dbReference>
<proteinExistence type="predicted"/>
<dbReference type="InterPro" id="IPR008727">
    <property type="entry name" value="PAAR_motif"/>
</dbReference>
<dbReference type="EMBL" id="JAUJRV010000003">
    <property type="protein sequence ID" value="MDN7794606.1"/>
    <property type="molecule type" value="Genomic_DNA"/>
</dbReference>
<organism evidence="1 2">
    <name type="scientific">Burkholderia vietnamiensis</name>
    <dbReference type="NCBI Taxonomy" id="60552"/>
    <lineage>
        <taxon>Bacteria</taxon>
        <taxon>Pseudomonadati</taxon>
        <taxon>Pseudomonadota</taxon>
        <taxon>Betaproteobacteria</taxon>
        <taxon>Burkholderiales</taxon>
        <taxon>Burkholderiaceae</taxon>
        <taxon>Burkholderia</taxon>
        <taxon>Burkholderia cepacia complex</taxon>
    </lineage>
</organism>
<sequence>MPQKIIVVGDTTSHGGRVITGSETHTIHGRQIARLDDLVDCPEKYPDGRPHGINRITEAHPTFTVGNRRVAMHGHHTECGCTLIGSVTADAGEAGAWQR</sequence>
<dbReference type="RefSeq" id="WP_080957805.1">
    <property type="nucleotide sequence ID" value="NZ_CADFEY010000024.1"/>
</dbReference>
<protein>
    <submittedName>
        <fullName evidence="1">PAAR domain-containing protein</fullName>
    </submittedName>
</protein>
<evidence type="ECO:0000313" key="1">
    <source>
        <dbReference type="EMBL" id="MDN7794606.1"/>
    </source>
</evidence>